<evidence type="ECO:0000313" key="2">
    <source>
        <dbReference type="Proteomes" id="UP001485459"/>
    </source>
</evidence>
<proteinExistence type="predicted"/>
<sequence length="90" mass="9489">MKKLKIGLIAIALIVGGVQAYGGLRFTTYYCEPGIIISDPWYIVAANSPAFSCSGGTLFNNICTFSTSGSYGVGQIVSSTNCTVQSSYED</sequence>
<evidence type="ECO:0008006" key="3">
    <source>
        <dbReference type="Google" id="ProtNLM"/>
    </source>
</evidence>
<dbReference type="EMBL" id="CP149822">
    <property type="protein sequence ID" value="WZN43112.1"/>
    <property type="molecule type" value="Genomic_DNA"/>
</dbReference>
<evidence type="ECO:0000313" key="1">
    <source>
        <dbReference type="EMBL" id="WZN43112.1"/>
    </source>
</evidence>
<dbReference type="RefSeq" id="WP_341837933.1">
    <property type="nucleotide sequence ID" value="NZ_CP149822.1"/>
</dbReference>
<reference evidence="2" key="1">
    <citation type="submission" date="2024-03" db="EMBL/GenBank/DDBJ databases">
        <title>Chitinophaga horti sp. nov., isolated from garden soil.</title>
        <authorList>
            <person name="Lee D.S."/>
            <person name="Han D.M."/>
            <person name="Baek J.H."/>
            <person name="Choi D.G."/>
            <person name="Jeon J.H."/>
            <person name="Jeon C.O."/>
        </authorList>
    </citation>
    <scope>NUCLEOTIDE SEQUENCE [LARGE SCALE GENOMIC DNA]</scope>
    <source>
        <strain evidence="2">GPA1</strain>
    </source>
</reference>
<dbReference type="Proteomes" id="UP001485459">
    <property type="component" value="Chromosome"/>
</dbReference>
<gene>
    <name evidence="1" type="ORF">WJU16_08710</name>
</gene>
<name>A0ABZ2YU40_9BACT</name>
<keyword evidence="2" id="KW-1185">Reference proteome</keyword>
<accession>A0ABZ2YU40</accession>
<organism evidence="1 2">
    <name type="scientific">Chitinophaga pollutisoli</name>
    <dbReference type="NCBI Taxonomy" id="3133966"/>
    <lineage>
        <taxon>Bacteria</taxon>
        <taxon>Pseudomonadati</taxon>
        <taxon>Bacteroidota</taxon>
        <taxon>Chitinophagia</taxon>
        <taxon>Chitinophagales</taxon>
        <taxon>Chitinophagaceae</taxon>
        <taxon>Chitinophaga</taxon>
    </lineage>
</organism>
<protein>
    <recommendedName>
        <fullName evidence="3">Secreted protein</fullName>
    </recommendedName>
</protein>